<gene>
    <name evidence="2" type="ORF">K8W24_11400</name>
</gene>
<evidence type="ECO:0000313" key="2">
    <source>
        <dbReference type="EMBL" id="HJF50379.1"/>
    </source>
</evidence>
<proteinExistence type="predicted"/>
<dbReference type="PIRSF" id="PIRSF021320">
    <property type="entry name" value="DUF984"/>
    <property type="match status" value="1"/>
</dbReference>
<evidence type="ECO:0000313" key="3">
    <source>
        <dbReference type="Proteomes" id="UP000775129"/>
    </source>
</evidence>
<dbReference type="Gene3D" id="3.10.400.10">
    <property type="entry name" value="Sulfate adenylyltransferase"/>
    <property type="match status" value="1"/>
</dbReference>
<comment type="caution">
    <text evidence="2">The sequence shown here is derived from an EMBL/GenBank/DDBJ whole genome shotgun (WGS) entry which is preliminary data.</text>
</comment>
<sequence>MTSDDAALHQFWAEARTARPELPAQLPEAWAFGATPEHADGLLRLVLDGVKTGTASSLRDYEADGDPLPEVGELSIILDGSGAPRAVLETTEVVTVPFDQVTAEHARSEGEGDRTLAAWRQIHERFWTEHSHGGFAPDMPVVCERFRLIHPR</sequence>
<reference evidence="2" key="1">
    <citation type="journal article" date="2021" name="PeerJ">
        <title>Extensive microbial diversity within the chicken gut microbiome revealed by metagenomics and culture.</title>
        <authorList>
            <person name="Gilroy R."/>
            <person name="Ravi A."/>
            <person name="Getino M."/>
            <person name="Pursley I."/>
            <person name="Horton D.L."/>
            <person name="Alikhan N.F."/>
            <person name="Baker D."/>
            <person name="Gharbi K."/>
            <person name="Hall N."/>
            <person name="Watson M."/>
            <person name="Adriaenssens E.M."/>
            <person name="Foster-Nyarko E."/>
            <person name="Jarju S."/>
            <person name="Secka A."/>
            <person name="Antonio M."/>
            <person name="Oren A."/>
            <person name="Chaudhuri R.R."/>
            <person name="La Ragione R."/>
            <person name="Hildebrand F."/>
            <person name="Pallen M.J."/>
        </authorList>
    </citation>
    <scope>NUCLEOTIDE SEQUENCE</scope>
    <source>
        <strain evidence="2">1647</strain>
    </source>
</reference>
<dbReference type="InterPro" id="IPR007374">
    <property type="entry name" value="ASCH_domain"/>
</dbReference>
<dbReference type="PANTHER" id="PTHR39203">
    <property type="entry name" value="CYTOPLASMIC PROTEIN-RELATED"/>
    <property type="match status" value="1"/>
</dbReference>
<dbReference type="CDD" id="cd06553">
    <property type="entry name" value="ASCH_Ef3133_like"/>
    <property type="match status" value="1"/>
</dbReference>
<dbReference type="SMART" id="SM01022">
    <property type="entry name" value="ASCH"/>
    <property type="match status" value="1"/>
</dbReference>
<dbReference type="Proteomes" id="UP000775129">
    <property type="component" value="Unassembled WGS sequence"/>
</dbReference>
<dbReference type="Pfam" id="PF04266">
    <property type="entry name" value="ASCH"/>
    <property type="match status" value="1"/>
</dbReference>
<name>A0A921KR32_9MICO</name>
<protein>
    <submittedName>
        <fullName evidence="2">ASCH domain-containing protein</fullName>
    </submittedName>
</protein>
<accession>A0A921KR32</accession>
<organism evidence="2 3">
    <name type="scientific">Brachybacterium paraconglomeratum</name>
    <dbReference type="NCBI Taxonomy" id="173362"/>
    <lineage>
        <taxon>Bacteria</taxon>
        <taxon>Bacillati</taxon>
        <taxon>Actinomycetota</taxon>
        <taxon>Actinomycetes</taxon>
        <taxon>Micrococcales</taxon>
        <taxon>Dermabacteraceae</taxon>
        <taxon>Brachybacterium</taxon>
    </lineage>
</organism>
<dbReference type="EMBL" id="DYWO01000346">
    <property type="protein sequence ID" value="HJF50379.1"/>
    <property type="molecule type" value="Genomic_DNA"/>
</dbReference>
<feature type="domain" description="ASCH" evidence="1">
    <location>
        <begin position="30"/>
        <end position="150"/>
    </location>
</feature>
<dbReference type="AlphaFoldDB" id="A0A921KR32"/>
<dbReference type="PANTHER" id="PTHR39203:SF1">
    <property type="entry name" value="CYTOPLASMIC PROTEIN"/>
    <property type="match status" value="1"/>
</dbReference>
<dbReference type="InterPro" id="IPR009326">
    <property type="entry name" value="DUF984"/>
</dbReference>
<dbReference type="SUPFAM" id="SSF88697">
    <property type="entry name" value="PUA domain-like"/>
    <property type="match status" value="1"/>
</dbReference>
<dbReference type="InterPro" id="IPR015947">
    <property type="entry name" value="PUA-like_sf"/>
</dbReference>
<reference evidence="2" key="2">
    <citation type="submission" date="2021-09" db="EMBL/GenBank/DDBJ databases">
        <authorList>
            <person name="Gilroy R."/>
        </authorList>
    </citation>
    <scope>NUCLEOTIDE SEQUENCE</scope>
    <source>
        <strain evidence="2">1647</strain>
    </source>
</reference>
<evidence type="ECO:0000259" key="1">
    <source>
        <dbReference type="SMART" id="SM01022"/>
    </source>
</evidence>